<keyword evidence="2" id="KW-1133">Transmembrane helix</keyword>
<keyword evidence="2" id="KW-0472">Membrane</keyword>
<sequence length="77" mass="8729">MSVPTLACFEVSSSFPLFLGLFFFVFFELWALQEPKVPDKTQRKGGISSGKKMNSVTRGQRPPLPVESVDGRFDQWM</sequence>
<comment type="caution">
    <text evidence="3">The sequence shown here is derived from an EMBL/GenBank/DDBJ whole genome shotgun (WGS) entry which is preliminary data.</text>
</comment>
<evidence type="ECO:0000313" key="3">
    <source>
        <dbReference type="EMBL" id="RAL36901.1"/>
    </source>
</evidence>
<protein>
    <submittedName>
        <fullName evidence="3">Uncharacterized protein</fullName>
    </submittedName>
</protein>
<evidence type="ECO:0000256" key="1">
    <source>
        <dbReference type="SAM" id="MobiDB-lite"/>
    </source>
</evidence>
<evidence type="ECO:0000256" key="2">
    <source>
        <dbReference type="SAM" id="Phobius"/>
    </source>
</evidence>
<dbReference type="EMBL" id="NQVE01000218">
    <property type="protein sequence ID" value="RAL36901.1"/>
    <property type="molecule type" value="Genomic_DNA"/>
</dbReference>
<dbReference type="AlphaFoldDB" id="A0A328CXB8"/>
<proteinExistence type="predicted"/>
<keyword evidence="4" id="KW-1185">Reference proteome</keyword>
<gene>
    <name evidence="3" type="ORF">DM860_016843</name>
</gene>
<evidence type="ECO:0000313" key="4">
    <source>
        <dbReference type="Proteomes" id="UP000249390"/>
    </source>
</evidence>
<dbReference type="Proteomes" id="UP000249390">
    <property type="component" value="Unassembled WGS sequence"/>
</dbReference>
<accession>A0A328CXB8</accession>
<feature type="transmembrane region" description="Helical" evidence="2">
    <location>
        <begin position="15"/>
        <end position="32"/>
    </location>
</feature>
<organism evidence="3 4">
    <name type="scientific">Cuscuta australis</name>
    <dbReference type="NCBI Taxonomy" id="267555"/>
    <lineage>
        <taxon>Eukaryota</taxon>
        <taxon>Viridiplantae</taxon>
        <taxon>Streptophyta</taxon>
        <taxon>Embryophyta</taxon>
        <taxon>Tracheophyta</taxon>
        <taxon>Spermatophyta</taxon>
        <taxon>Magnoliopsida</taxon>
        <taxon>eudicotyledons</taxon>
        <taxon>Gunneridae</taxon>
        <taxon>Pentapetalae</taxon>
        <taxon>asterids</taxon>
        <taxon>lamiids</taxon>
        <taxon>Solanales</taxon>
        <taxon>Convolvulaceae</taxon>
        <taxon>Cuscuteae</taxon>
        <taxon>Cuscuta</taxon>
        <taxon>Cuscuta subgen. Grammica</taxon>
        <taxon>Cuscuta sect. Cleistogrammica</taxon>
    </lineage>
</organism>
<name>A0A328CXB8_9ASTE</name>
<reference evidence="3 4" key="1">
    <citation type="submission" date="2018-06" db="EMBL/GenBank/DDBJ databases">
        <title>The Genome of Cuscuta australis (Dodder) Provides Insight into the Evolution of Plant Parasitism.</title>
        <authorList>
            <person name="Liu H."/>
        </authorList>
    </citation>
    <scope>NUCLEOTIDE SEQUENCE [LARGE SCALE GENOMIC DNA]</scope>
    <source>
        <strain evidence="4">cv. Yunnan</strain>
        <tissue evidence="3">Vines</tissue>
    </source>
</reference>
<keyword evidence="2" id="KW-0812">Transmembrane</keyword>
<feature type="region of interest" description="Disordered" evidence="1">
    <location>
        <begin position="39"/>
        <end position="77"/>
    </location>
</feature>